<keyword evidence="1" id="KW-0808">Transferase</keyword>
<dbReference type="AlphaFoldDB" id="R7Z443"/>
<organism evidence="3 4">
    <name type="scientific">Coniosporium apollinis (strain CBS 100218)</name>
    <name type="common">Rock-inhabiting black yeast</name>
    <dbReference type="NCBI Taxonomy" id="1168221"/>
    <lineage>
        <taxon>Eukaryota</taxon>
        <taxon>Fungi</taxon>
        <taxon>Dikarya</taxon>
        <taxon>Ascomycota</taxon>
        <taxon>Pezizomycotina</taxon>
        <taxon>Dothideomycetes</taxon>
        <taxon>Dothideomycetes incertae sedis</taxon>
        <taxon>Coniosporium</taxon>
    </lineage>
</organism>
<dbReference type="GO" id="GO:0005524">
    <property type="term" value="F:ATP binding"/>
    <property type="evidence" value="ECO:0007669"/>
    <property type="project" value="UniProtKB-UniRule"/>
</dbReference>
<dbReference type="Pfam" id="PF01504">
    <property type="entry name" value="PIP5K"/>
    <property type="match status" value="1"/>
</dbReference>
<dbReference type="PROSITE" id="PS51455">
    <property type="entry name" value="PIPK"/>
    <property type="match status" value="1"/>
</dbReference>
<evidence type="ECO:0000313" key="3">
    <source>
        <dbReference type="EMBL" id="EON68789.1"/>
    </source>
</evidence>
<dbReference type="RefSeq" id="XP_007784106.1">
    <property type="nucleotide sequence ID" value="XM_007785916.1"/>
</dbReference>
<reference evidence="4" key="1">
    <citation type="submission" date="2012-06" db="EMBL/GenBank/DDBJ databases">
        <title>The genome sequence of Coniosporium apollinis CBS 100218.</title>
        <authorList>
            <consortium name="The Broad Institute Genome Sequencing Platform"/>
            <person name="Cuomo C."/>
            <person name="Gorbushina A."/>
            <person name="Noack S."/>
            <person name="Walker B."/>
            <person name="Young S.K."/>
            <person name="Zeng Q."/>
            <person name="Gargeya S."/>
            <person name="Fitzgerald M."/>
            <person name="Haas B."/>
            <person name="Abouelleil A."/>
            <person name="Alvarado L."/>
            <person name="Arachchi H.M."/>
            <person name="Berlin A.M."/>
            <person name="Chapman S.B."/>
            <person name="Goldberg J."/>
            <person name="Griggs A."/>
            <person name="Gujja S."/>
            <person name="Hansen M."/>
            <person name="Howarth C."/>
            <person name="Imamovic A."/>
            <person name="Larimer J."/>
            <person name="McCowan C."/>
            <person name="Montmayeur A."/>
            <person name="Murphy C."/>
            <person name="Neiman D."/>
            <person name="Pearson M."/>
            <person name="Priest M."/>
            <person name="Roberts A."/>
            <person name="Saif S."/>
            <person name="Shea T."/>
            <person name="Sisk P."/>
            <person name="Sykes S."/>
            <person name="Wortman J."/>
            <person name="Nusbaum C."/>
            <person name="Birren B."/>
        </authorList>
    </citation>
    <scope>NUCLEOTIDE SEQUENCE [LARGE SCALE GENOMIC DNA]</scope>
    <source>
        <strain evidence="4">CBS 100218</strain>
    </source>
</reference>
<dbReference type="SUPFAM" id="SSF56104">
    <property type="entry name" value="SAICAR synthase-like"/>
    <property type="match status" value="1"/>
</dbReference>
<keyword evidence="4" id="KW-1185">Reference proteome</keyword>
<dbReference type="STRING" id="1168221.R7Z443"/>
<evidence type="ECO:0000259" key="2">
    <source>
        <dbReference type="PROSITE" id="PS51455"/>
    </source>
</evidence>
<dbReference type="SMART" id="SM00330">
    <property type="entry name" value="PIPKc"/>
    <property type="match status" value="1"/>
</dbReference>
<dbReference type="EMBL" id="JH767601">
    <property type="protein sequence ID" value="EON68789.1"/>
    <property type="molecule type" value="Genomic_DNA"/>
</dbReference>
<dbReference type="Gene3D" id="3.30.810.10">
    <property type="entry name" value="2-Layer Sandwich"/>
    <property type="match status" value="1"/>
</dbReference>
<gene>
    <name evidence="3" type="ORF">W97_08047</name>
</gene>
<dbReference type="eggNOG" id="ENOG502SIZC">
    <property type="taxonomic scope" value="Eukaryota"/>
</dbReference>
<dbReference type="GO" id="GO:0016308">
    <property type="term" value="F:1-phosphatidylinositol-4-phosphate 5-kinase activity"/>
    <property type="evidence" value="ECO:0007669"/>
    <property type="project" value="TreeGrafter"/>
</dbReference>
<dbReference type="InterPro" id="IPR027483">
    <property type="entry name" value="PInositol-4-P-4/5-kinase_C_sf"/>
</dbReference>
<keyword evidence="1" id="KW-0418">Kinase</keyword>
<dbReference type="Proteomes" id="UP000016924">
    <property type="component" value="Unassembled WGS sequence"/>
</dbReference>
<dbReference type="PANTHER" id="PTHR23086:SF126">
    <property type="entry name" value="PIPK DOMAIN-CONTAINING PROTEIN"/>
    <property type="match status" value="1"/>
</dbReference>
<protein>
    <recommendedName>
        <fullName evidence="2">PIPK domain-containing protein</fullName>
    </recommendedName>
</protein>
<evidence type="ECO:0000256" key="1">
    <source>
        <dbReference type="PROSITE-ProRule" id="PRU00781"/>
    </source>
</evidence>
<dbReference type="HOGENOM" id="CLU_052383_0_0_1"/>
<dbReference type="GO" id="GO:0005886">
    <property type="term" value="C:plasma membrane"/>
    <property type="evidence" value="ECO:0007669"/>
    <property type="project" value="TreeGrafter"/>
</dbReference>
<keyword evidence="1" id="KW-0067">ATP-binding</keyword>
<accession>R7Z443</accession>
<dbReference type="InterPro" id="IPR002498">
    <property type="entry name" value="PInositol-4-P-4/5-kinase_core"/>
</dbReference>
<dbReference type="InterPro" id="IPR027484">
    <property type="entry name" value="PInositol-4-P-5-kinase_N"/>
</dbReference>
<feature type="domain" description="PIPK" evidence="2">
    <location>
        <begin position="1"/>
        <end position="337"/>
    </location>
</feature>
<evidence type="ECO:0000313" key="4">
    <source>
        <dbReference type="Proteomes" id="UP000016924"/>
    </source>
</evidence>
<name>R7Z443_CONA1</name>
<dbReference type="GO" id="GO:0046854">
    <property type="term" value="P:phosphatidylinositol phosphate biosynthetic process"/>
    <property type="evidence" value="ECO:0007669"/>
    <property type="project" value="TreeGrafter"/>
</dbReference>
<sequence length="346" mass="40096">MGFRDKRISKSVLRAIFRSRAPKTGLLARILALFSVFQLTLARYKEDLFNKLREDVWQLDEDEYRESFREAEKGGSLKSVGDLGYSGSTFFTTPNSKYLIKSLPRHSEHHFFRETLFPAYYSHISTHPSSLLVRITDLLYSPFWSLGRALRTAPSHHIVMENILYGKEADPKGDKWETYDLKPTSYFYPERDVAGGRLASESVKERLVDKFEDKIRITAEQRDELLSILDADTKLLAQNNAIDYSLFLIRYPAPPPRDVAAPDPRHPFREGVESTDGKWVYRMVLLDFFWAKHTLQAKAMTALIRSFNFFARHDDMSITTTPGEYRERFLGMVREMVEVRGEGRGE</sequence>
<dbReference type="PANTHER" id="PTHR23086">
    <property type="entry name" value="PHOSPHATIDYLINOSITOL-4-PHOSPHATE 5-KINASE"/>
    <property type="match status" value="1"/>
</dbReference>
<dbReference type="Gene3D" id="3.30.800.10">
    <property type="entry name" value="Phosphatidylinositol Phosphate Kinase II Beta"/>
    <property type="match status" value="1"/>
</dbReference>
<dbReference type="GeneID" id="19905358"/>
<dbReference type="OMA" id="GDMGYSG"/>
<keyword evidence="1" id="KW-0547">Nucleotide-binding</keyword>
<dbReference type="InterPro" id="IPR023610">
    <property type="entry name" value="PInositol-4/5-P-5/4-kinase"/>
</dbReference>
<proteinExistence type="predicted"/>
<dbReference type="OrthoDB" id="70770at2759"/>